<dbReference type="EMBL" id="LMTZ01000099">
    <property type="protein sequence ID" value="KST66172.1"/>
    <property type="molecule type" value="Genomic_DNA"/>
</dbReference>
<evidence type="ECO:0000313" key="5">
    <source>
        <dbReference type="EMBL" id="KST66172.1"/>
    </source>
</evidence>
<keyword evidence="1" id="KW-0346">Stress response</keyword>
<dbReference type="SUPFAM" id="SSF49764">
    <property type="entry name" value="HSP20-like chaperones"/>
    <property type="match status" value="1"/>
</dbReference>
<dbReference type="Proteomes" id="UP000053372">
    <property type="component" value="Unassembled WGS sequence"/>
</dbReference>
<evidence type="ECO:0000256" key="2">
    <source>
        <dbReference type="PROSITE-ProRule" id="PRU00285"/>
    </source>
</evidence>
<dbReference type="RefSeq" id="WP_027842920.1">
    <property type="nucleotide sequence ID" value="NZ_LMTZ01000099.1"/>
</dbReference>
<evidence type="ECO:0000259" key="4">
    <source>
        <dbReference type="PROSITE" id="PS01031"/>
    </source>
</evidence>
<comment type="caution">
    <text evidence="5">The sequence shown here is derived from an EMBL/GenBank/DDBJ whole genome shotgun (WGS) entry which is preliminary data.</text>
</comment>
<protein>
    <submittedName>
        <fullName evidence="5">Heat-shock protein</fullName>
    </submittedName>
</protein>
<dbReference type="GO" id="GO:0009408">
    <property type="term" value="P:response to heat"/>
    <property type="evidence" value="ECO:0007669"/>
    <property type="project" value="InterPro"/>
</dbReference>
<dbReference type="OrthoDB" id="9811615at2"/>
<reference evidence="5 6" key="1">
    <citation type="journal article" date="2015" name="Genome Announc.">
        <title>Draft Genome of the Euendolithic (true boring) Cyanobacterium Mastigocoleus testarum strain BC008.</title>
        <authorList>
            <person name="Guida B.S."/>
            <person name="Garcia-Pichel F."/>
        </authorList>
    </citation>
    <scope>NUCLEOTIDE SEQUENCE [LARGE SCALE GENOMIC DNA]</scope>
    <source>
        <strain evidence="5 6">BC008</strain>
    </source>
</reference>
<organism evidence="5 6">
    <name type="scientific">Mastigocoleus testarum BC008</name>
    <dbReference type="NCBI Taxonomy" id="371196"/>
    <lineage>
        <taxon>Bacteria</taxon>
        <taxon>Bacillati</taxon>
        <taxon>Cyanobacteriota</taxon>
        <taxon>Cyanophyceae</taxon>
        <taxon>Nostocales</taxon>
        <taxon>Hapalosiphonaceae</taxon>
        <taxon>Mastigocoleus</taxon>
    </lineage>
</organism>
<comment type="similarity">
    <text evidence="2 3">Belongs to the small heat shock protein (HSP20) family.</text>
</comment>
<dbReference type="PANTHER" id="PTHR46733:SF4">
    <property type="entry name" value="HEAT SHOCK PROTEIN 21, CHLOROPLASTIC"/>
    <property type="match status" value="1"/>
</dbReference>
<evidence type="ECO:0000256" key="1">
    <source>
        <dbReference type="ARBA" id="ARBA00023016"/>
    </source>
</evidence>
<evidence type="ECO:0000313" key="6">
    <source>
        <dbReference type="Proteomes" id="UP000053372"/>
    </source>
</evidence>
<proteinExistence type="inferred from homology"/>
<evidence type="ECO:0000256" key="3">
    <source>
        <dbReference type="RuleBase" id="RU003616"/>
    </source>
</evidence>
<feature type="domain" description="SHSP" evidence="4">
    <location>
        <begin position="35"/>
        <end position="148"/>
    </location>
</feature>
<gene>
    <name evidence="5" type="ORF">BC008_24685</name>
</gene>
<dbReference type="InterPro" id="IPR008978">
    <property type="entry name" value="HSP20-like_chaperone"/>
</dbReference>
<dbReference type="CDD" id="cd06464">
    <property type="entry name" value="ACD_sHsps-like"/>
    <property type="match status" value="1"/>
</dbReference>
<dbReference type="InterPro" id="IPR002068">
    <property type="entry name" value="A-crystallin/Hsp20_dom"/>
</dbReference>
<dbReference type="InterPro" id="IPR044587">
    <property type="entry name" value="HSP21-like"/>
</dbReference>
<keyword evidence="6" id="KW-1185">Reference proteome</keyword>
<sequence>MTIVRYSPWKTRGLASQRAEITSLQRQLDRMFEDVKAPVFRTPAAELTETDDALHLKLELPGMEAKDIDVEVTEKAVKVLAERKSETQTEGKGNTRSEFYYGKYQRVIPLKARIQNTNVTAEYKDGILNLKLPKTVEEKNKVVRINLEQN</sequence>
<name>A0A0V7ZNP3_9CYAN</name>
<dbReference type="PROSITE" id="PS01031">
    <property type="entry name" value="SHSP"/>
    <property type="match status" value="1"/>
</dbReference>
<dbReference type="PANTHER" id="PTHR46733">
    <property type="entry name" value="26.5 KDA HEAT SHOCK PROTEIN, MITOCHONDRIAL"/>
    <property type="match status" value="1"/>
</dbReference>
<dbReference type="AlphaFoldDB" id="A0A0V7ZNP3"/>
<dbReference type="Pfam" id="PF00011">
    <property type="entry name" value="HSP20"/>
    <property type="match status" value="1"/>
</dbReference>
<dbReference type="Gene3D" id="2.60.40.790">
    <property type="match status" value="1"/>
</dbReference>
<accession>A0A0V7ZNP3</accession>